<proteinExistence type="predicted"/>
<gene>
    <name evidence="2" type="ORF">A11Q_1265</name>
</gene>
<evidence type="ECO:0000313" key="3">
    <source>
        <dbReference type="Proteomes" id="UP000012040"/>
    </source>
</evidence>
<feature type="transmembrane region" description="Helical" evidence="1">
    <location>
        <begin position="131"/>
        <end position="150"/>
    </location>
</feature>
<dbReference type="AlphaFoldDB" id="M4VBU9"/>
<dbReference type="Proteomes" id="UP000012040">
    <property type="component" value="Chromosome"/>
</dbReference>
<reference evidence="2 3" key="1">
    <citation type="journal article" date="2013" name="ISME J.">
        <title>By their genes ye shall know them: genomic signatures of predatory bacteria.</title>
        <authorList>
            <person name="Pasternak Z."/>
            <person name="Pietrokovski S."/>
            <person name="Rotem O."/>
            <person name="Gophna U."/>
            <person name="Lurie-Weinberger M.N."/>
            <person name="Jurkevitch E."/>
        </authorList>
    </citation>
    <scope>NUCLEOTIDE SEQUENCE [LARGE SCALE GENOMIC DNA]</scope>
    <source>
        <strain evidence="2 3">JSS</strain>
    </source>
</reference>
<dbReference type="EMBL" id="CP003537">
    <property type="protein sequence ID" value="AGH95481.1"/>
    <property type="molecule type" value="Genomic_DNA"/>
</dbReference>
<evidence type="ECO:0000256" key="1">
    <source>
        <dbReference type="SAM" id="Phobius"/>
    </source>
</evidence>
<keyword evidence="3" id="KW-1185">Reference proteome</keyword>
<dbReference type="OrthoDB" id="5292081at2"/>
<dbReference type="HOGENOM" id="CLU_1400075_0_0_7"/>
<keyword evidence="1" id="KW-1133">Transmembrane helix</keyword>
<accession>M4VBU9</accession>
<protein>
    <submittedName>
        <fullName evidence="2">Uncharacterized protein</fullName>
    </submittedName>
</protein>
<dbReference type="eggNOG" id="ENOG503197P">
    <property type="taxonomic scope" value="Bacteria"/>
</dbReference>
<dbReference type="RefSeq" id="WP_015469971.1">
    <property type="nucleotide sequence ID" value="NC_020813.1"/>
</dbReference>
<keyword evidence="1" id="KW-0472">Membrane</keyword>
<name>M4VBU9_9BACT</name>
<organism evidence="2 3">
    <name type="scientific">Pseudobdellovibrio exovorus JSS</name>
    <dbReference type="NCBI Taxonomy" id="1184267"/>
    <lineage>
        <taxon>Bacteria</taxon>
        <taxon>Pseudomonadati</taxon>
        <taxon>Bdellovibrionota</taxon>
        <taxon>Bdellovibrionia</taxon>
        <taxon>Bdellovibrionales</taxon>
        <taxon>Pseudobdellovibrionaceae</taxon>
        <taxon>Pseudobdellovibrio</taxon>
    </lineage>
</organism>
<dbReference type="PATRIC" id="fig|1184267.3.peg.1283"/>
<sequence>MGEPVLRSKRTADIDASDLGRPNTIRYNILTLVINEDYEKAIQGLKQFLDDGSEYPNFRAKVERYVLHGIDLIYAIRTKRNFPGLASLTRTKQQELKERFREHFKELKFVMRKIEESMEELRLKDARSTIMVVRSIALALTIVFAAGLVLDLFYGLGSTIEIVANEYIDKSFSFILDKFF</sequence>
<evidence type="ECO:0000313" key="2">
    <source>
        <dbReference type="EMBL" id="AGH95481.1"/>
    </source>
</evidence>
<keyword evidence="1" id="KW-0812">Transmembrane</keyword>
<dbReference type="KEGG" id="bex:A11Q_1265"/>